<dbReference type="Gene3D" id="2.60.120.620">
    <property type="entry name" value="q2cbj1_9rhob like domain"/>
    <property type="match status" value="1"/>
</dbReference>
<accession>A0A7W9HAQ9</accession>
<proteinExistence type="predicted"/>
<organism evidence="1 2">
    <name type="scientific">Streptomyces caelestis</name>
    <dbReference type="NCBI Taxonomy" id="36816"/>
    <lineage>
        <taxon>Bacteria</taxon>
        <taxon>Bacillati</taxon>
        <taxon>Actinomycetota</taxon>
        <taxon>Actinomycetes</taxon>
        <taxon>Kitasatosporales</taxon>
        <taxon>Streptomycetaceae</taxon>
        <taxon>Streptomyces</taxon>
    </lineage>
</organism>
<dbReference type="GO" id="GO:0016706">
    <property type="term" value="F:2-oxoglutarate-dependent dioxygenase activity"/>
    <property type="evidence" value="ECO:0007669"/>
    <property type="project" value="UniProtKB-ARBA"/>
</dbReference>
<protein>
    <submittedName>
        <fullName evidence="1">Non-heme Fe2+,alpha-ketoglutarate-dependent halogenase</fullName>
    </submittedName>
</protein>
<dbReference type="PANTHER" id="PTHR20883:SF48">
    <property type="entry name" value="ECTOINE DIOXYGENASE"/>
    <property type="match status" value="1"/>
</dbReference>
<dbReference type="RefSeq" id="WP_184990278.1">
    <property type="nucleotide sequence ID" value="NZ_JACHNE010000001.1"/>
</dbReference>
<keyword evidence="2" id="KW-1185">Reference proteome</keyword>
<dbReference type="Proteomes" id="UP000590647">
    <property type="component" value="Unassembled WGS sequence"/>
</dbReference>
<dbReference type="EMBL" id="JACHNE010000001">
    <property type="protein sequence ID" value="MBB5798541.1"/>
    <property type="molecule type" value="Genomic_DNA"/>
</dbReference>
<dbReference type="InterPro" id="IPR008775">
    <property type="entry name" value="Phytyl_CoA_dOase-like"/>
</dbReference>
<evidence type="ECO:0000313" key="1">
    <source>
        <dbReference type="EMBL" id="MBB5798541.1"/>
    </source>
</evidence>
<reference evidence="1 2" key="1">
    <citation type="submission" date="2020-08" db="EMBL/GenBank/DDBJ databases">
        <title>Sequencing the genomes of 1000 actinobacteria strains.</title>
        <authorList>
            <person name="Klenk H.-P."/>
        </authorList>
    </citation>
    <scope>NUCLEOTIDE SEQUENCE [LARGE SCALE GENOMIC DNA]</scope>
    <source>
        <strain evidence="1 2">DSM 40084</strain>
    </source>
</reference>
<dbReference type="GO" id="GO:0005506">
    <property type="term" value="F:iron ion binding"/>
    <property type="evidence" value="ECO:0007669"/>
    <property type="project" value="UniProtKB-ARBA"/>
</dbReference>
<comment type="caution">
    <text evidence="1">The sequence shown here is derived from an EMBL/GenBank/DDBJ whole genome shotgun (WGS) entry which is preliminary data.</text>
</comment>
<dbReference type="AlphaFoldDB" id="A0A7W9HAQ9"/>
<dbReference type="NCBIfam" id="TIGR01762">
    <property type="entry name" value="chlorin-enz"/>
    <property type="match status" value="1"/>
</dbReference>
<sequence length="318" mass="35841">MTVQAADFSLSKDELEAFHRNGYAGPFTLYEPDEIKKAWGRTRLELLDRSAAVYQDDAAISGSTNISNYDRHLDHGFLAEHVTRPEIVDRVTGILGPDLLCWRTEFFPKNPGDEGTDWHQADTFANASGTPQILWPGGSQFGGTITVWCAFSEATVDLGCLQFIPGTHESMNYDETRRMHYAPERNTSVEKKGVRRGFFGYDYRELQIDPNWEPDESQAVSMEMRAGQFIVFWSTLMHASHPHLGTTREMRMGYAARYVPTSVQIYPGTDVIEEYGGAVSLDHYGAVLASGEDRFGHNRIARETTRGLPFKRRSGQAR</sequence>
<dbReference type="PANTHER" id="PTHR20883">
    <property type="entry name" value="PHYTANOYL-COA DIOXYGENASE DOMAIN CONTAINING 1"/>
    <property type="match status" value="1"/>
</dbReference>
<dbReference type="Pfam" id="PF05721">
    <property type="entry name" value="PhyH"/>
    <property type="match status" value="1"/>
</dbReference>
<evidence type="ECO:0000313" key="2">
    <source>
        <dbReference type="Proteomes" id="UP000590647"/>
    </source>
</evidence>
<gene>
    <name evidence="1" type="ORF">HDA41_006505</name>
</gene>
<name>A0A7W9HAQ9_9ACTN</name>
<dbReference type="SUPFAM" id="SSF51197">
    <property type="entry name" value="Clavaminate synthase-like"/>
    <property type="match status" value="1"/>
</dbReference>
<dbReference type="InterPro" id="IPR010092">
    <property type="entry name" value="Chlorin_enz"/>
</dbReference>